<dbReference type="RefSeq" id="WP_170864824.1">
    <property type="nucleotide sequence ID" value="NZ_FODV01000009.1"/>
</dbReference>
<gene>
    <name evidence="1" type="ORF">SAMN04487948_10940</name>
</gene>
<organism evidence="1 2">
    <name type="scientific">Halogranum amylolyticum</name>
    <dbReference type="NCBI Taxonomy" id="660520"/>
    <lineage>
        <taxon>Archaea</taxon>
        <taxon>Methanobacteriati</taxon>
        <taxon>Methanobacteriota</taxon>
        <taxon>Stenosarchaea group</taxon>
        <taxon>Halobacteria</taxon>
        <taxon>Halobacteriales</taxon>
        <taxon>Haloferacaceae</taxon>
    </lineage>
</organism>
<dbReference type="AlphaFoldDB" id="A0A1H8U1S3"/>
<proteinExistence type="predicted"/>
<protein>
    <submittedName>
        <fullName evidence="1">Uncharacterized protein</fullName>
    </submittedName>
</protein>
<dbReference type="EMBL" id="FODV01000009">
    <property type="protein sequence ID" value="SEO96608.1"/>
    <property type="molecule type" value="Genomic_DNA"/>
</dbReference>
<evidence type="ECO:0000313" key="2">
    <source>
        <dbReference type="Proteomes" id="UP000199126"/>
    </source>
</evidence>
<name>A0A1H8U1S3_9EURY</name>
<dbReference type="OrthoDB" id="378961at2157"/>
<reference evidence="2" key="1">
    <citation type="submission" date="2016-10" db="EMBL/GenBank/DDBJ databases">
        <authorList>
            <person name="Varghese N."/>
            <person name="Submissions S."/>
        </authorList>
    </citation>
    <scope>NUCLEOTIDE SEQUENCE [LARGE SCALE GENOMIC DNA]</scope>
    <source>
        <strain evidence="2">CGMCC 1.10121</strain>
    </source>
</reference>
<keyword evidence="2" id="KW-1185">Reference proteome</keyword>
<sequence length="45" mass="5176">MDETTHFESLREPTAPIRIELDSETGEIRIHRETALGSVTEHVDR</sequence>
<evidence type="ECO:0000313" key="1">
    <source>
        <dbReference type="EMBL" id="SEO96608.1"/>
    </source>
</evidence>
<accession>A0A1H8U1S3</accession>
<dbReference type="Proteomes" id="UP000199126">
    <property type="component" value="Unassembled WGS sequence"/>
</dbReference>